<evidence type="ECO:0000256" key="1">
    <source>
        <dbReference type="ARBA" id="ARBA00004123"/>
    </source>
</evidence>
<organism evidence="8 9">
    <name type="scientific">Musa acuminata subsp. malaccensis</name>
    <name type="common">Wild banana</name>
    <name type="synonym">Musa malaccensis</name>
    <dbReference type="NCBI Taxonomy" id="214687"/>
    <lineage>
        <taxon>Eukaryota</taxon>
        <taxon>Viridiplantae</taxon>
        <taxon>Streptophyta</taxon>
        <taxon>Embryophyta</taxon>
        <taxon>Tracheophyta</taxon>
        <taxon>Spermatophyta</taxon>
        <taxon>Magnoliopsida</taxon>
        <taxon>Liliopsida</taxon>
        <taxon>Zingiberales</taxon>
        <taxon>Musaceae</taxon>
        <taxon>Musa</taxon>
    </lineage>
</organism>
<reference evidence="7" key="1">
    <citation type="submission" date="2021-03" db="EMBL/GenBank/DDBJ databases">
        <authorList>
            <consortium name="Genoscope - CEA"/>
            <person name="William W."/>
        </authorList>
    </citation>
    <scope>NUCLEOTIDE SEQUENCE</scope>
    <source>
        <strain evidence="7">Doubled-haploid Pahang</strain>
    </source>
</reference>
<dbReference type="SUPFAM" id="SSF57959">
    <property type="entry name" value="Leucine zipper domain"/>
    <property type="match status" value="1"/>
</dbReference>
<dbReference type="GO" id="GO:0003700">
    <property type="term" value="F:DNA-binding transcription factor activity"/>
    <property type="evidence" value="ECO:0007669"/>
    <property type="project" value="InterPro"/>
</dbReference>
<sequence length="300" mass="34055">MVCPSRYVSTSIRSFDPYPQIACSDPMMLWPWLHHDINMLLLSLCGEMPVIVSQPAHSLMVTAAGGCDIIRGSSICISLFDGDQTTIMEMLLCAKHMHVCIEQDGELMGCMHYKSTHSTFKLSSSFPLLLMQNTVTMHPGEIAGICYLSPSSSASLRAHYSMSQNNITSSQFSSLFGPYIAQQFQTEPTMHGFGAVGHQLSAAEERRKRRMISNRESARRSRMRKQKRLSELWSQVIQLRSANCHLLDELNRVRRERVQITHENDRLRVEETELHKRLGNLIPEFACAPRRADQSRFHGS</sequence>
<evidence type="ECO:0000256" key="5">
    <source>
        <dbReference type="ARBA" id="ARBA00023242"/>
    </source>
</evidence>
<dbReference type="PROSITE" id="PS50217">
    <property type="entry name" value="BZIP"/>
    <property type="match status" value="1"/>
</dbReference>
<keyword evidence="9" id="KW-1185">Reference proteome</keyword>
<dbReference type="InParanoid" id="A0A804J141"/>
<dbReference type="SMART" id="SM00338">
    <property type="entry name" value="BRLZ"/>
    <property type="match status" value="1"/>
</dbReference>
<dbReference type="InterPro" id="IPR044521">
    <property type="entry name" value="AtbZIP8/43"/>
</dbReference>
<dbReference type="Gramene" id="Ma05_t05070.1">
    <property type="protein sequence ID" value="Ma05_p05070.1"/>
    <property type="gene ID" value="Ma05_g05070"/>
</dbReference>
<comment type="subcellular location">
    <subcellularLocation>
        <location evidence="1">Nucleus</location>
    </subcellularLocation>
</comment>
<dbReference type="AlphaFoldDB" id="A0A804J141"/>
<dbReference type="CDD" id="cd14702">
    <property type="entry name" value="bZIP_plant_GBF1"/>
    <property type="match status" value="1"/>
</dbReference>
<reference evidence="8" key="2">
    <citation type="submission" date="2021-05" db="UniProtKB">
        <authorList>
            <consortium name="EnsemblPlants"/>
        </authorList>
    </citation>
    <scope>IDENTIFICATION</scope>
    <source>
        <strain evidence="8">subsp. malaccensis</strain>
    </source>
</reference>
<dbReference type="InterPro" id="IPR004827">
    <property type="entry name" value="bZIP"/>
</dbReference>
<gene>
    <name evidence="7" type="ORF">GSMUA_257430.1</name>
</gene>
<dbReference type="Pfam" id="PF00170">
    <property type="entry name" value="bZIP_1"/>
    <property type="match status" value="1"/>
</dbReference>
<dbReference type="KEGG" id="mus:103984352"/>
<dbReference type="Gene3D" id="1.20.5.170">
    <property type="match status" value="1"/>
</dbReference>
<evidence type="ECO:0000256" key="4">
    <source>
        <dbReference type="ARBA" id="ARBA00023163"/>
    </source>
</evidence>
<keyword evidence="5" id="KW-0539">Nucleus</keyword>
<dbReference type="GO" id="GO:0003677">
    <property type="term" value="F:DNA binding"/>
    <property type="evidence" value="ECO:0007669"/>
    <property type="project" value="UniProtKB-KW"/>
</dbReference>
<keyword evidence="4" id="KW-0804">Transcription</keyword>
<dbReference type="EnsemblPlants" id="Ma05_t05070.1">
    <property type="protein sequence ID" value="Ma05_p05070.1"/>
    <property type="gene ID" value="Ma05_g05070"/>
</dbReference>
<name>A0A804J141_MUSAM</name>
<keyword evidence="2" id="KW-0805">Transcription regulation</keyword>
<proteinExistence type="predicted"/>
<dbReference type="PROSITE" id="PS00036">
    <property type="entry name" value="BZIP_BASIC"/>
    <property type="match status" value="1"/>
</dbReference>
<feature type="domain" description="BZIP" evidence="6">
    <location>
        <begin position="204"/>
        <end position="267"/>
    </location>
</feature>
<dbReference type="GO" id="GO:0005634">
    <property type="term" value="C:nucleus"/>
    <property type="evidence" value="ECO:0007669"/>
    <property type="project" value="UniProtKB-SubCell"/>
</dbReference>
<dbReference type="PANTHER" id="PTHR46324">
    <property type="entry name" value="BASIC LEUCINE ZIPPER 43-RELATED"/>
    <property type="match status" value="1"/>
</dbReference>
<dbReference type="PANTHER" id="PTHR46324:SF26">
    <property type="entry name" value="OS02G0728001 PROTEIN"/>
    <property type="match status" value="1"/>
</dbReference>
<evidence type="ECO:0000313" key="9">
    <source>
        <dbReference type="Proteomes" id="UP000012960"/>
    </source>
</evidence>
<dbReference type="EMBL" id="HG996470">
    <property type="protein sequence ID" value="CAG1837566.1"/>
    <property type="molecule type" value="Genomic_DNA"/>
</dbReference>
<protein>
    <submittedName>
        <fullName evidence="7">(wild Malaysian banana) hypothetical protein</fullName>
    </submittedName>
</protein>
<dbReference type="InterPro" id="IPR046347">
    <property type="entry name" value="bZIP_sf"/>
</dbReference>
<evidence type="ECO:0000313" key="8">
    <source>
        <dbReference type="EnsemblPlants" id="Ma05_p05070.1"/>
    </source>
</evidence>
<keyword evidence="3" id="KW-0238">DNA-binding</keyword>
<dbReference type="OrthoDB" id="551672at2759"/>
<evidence type="ECO:0000256" key="3">
    <source>
        <dbReference type="ARBA" id="ARBA00023125"/>
    </source>
</evidence>
<dbReference type="Proteomes" id="UP000012960">
    <property type="component" value="Unplaced"/>
</dbReference>
<accession>A0A804J141</accession>
<evidence type="ECO:0000313" key="7">
    <source>
        <dbReference type="EMBL" id="CAG1837566.1"/>
    </source>
</evidence>
<evidence type="ECO:0000256" key="2">
    <source>
        <dbReference type="ARBA" id="ARBA00023015"/>
    </source>
</evidence>
<evidence type="ECO:0000259" key="6">
    <source>
        <dbReference type="PROSITE" id="PS50217"/>
    </source>
</evidence>
<dbReference type="InterPro" id="IPR045314">
    <property type="entry name" value="bZIP_plant_GBF1"/>
</dbReference>
<dbReference type="FunFam" id="1.20.5.170:FF:000020">
    <property type="entry name" value="BZIP transcription factor"/>
    <property type="match status" value="1"/>
</dbReference>